<comment type="caution">
    <text evidence="1">The sequence shown here is derived from an EMBL/GenBank/DDBJ whole genome shotgun (WGS) entry which is preliminary data.</text>
</comment>
<dbReference type="EMBL" id="CACSLK010027831">
    <property type="protein sequence ID" value="CAA0830685.1"/>
    <property type="molecule type" value="Genomic_DNA"/>
</dbReference>
<evidence type="ECO:0000313" key="1">
    <source>
        <dbReference type="EMBL" id="CAA0830685.1"/>
    </source>
</evidence>
<protein>
    <submittedName>
        <fullName evidence="1">Uncharacterized protein</fullName>
    </submittedName>
</protein>
<name>A0A9N7RI11_STRHE</name>
<proteinExistence type="predicted"/>
<gene>
    <name evidence="1" type="ORF">SHERM_26076</name>
</gene>
<keyword evidence="2" id="KW-1185">Reference proteome</keyword>
<dbReference type="OrthoDB" id="781564at2759"/>
<accession>A0A9N7RI11</accession>
<organism evidence="1 2">
    <name type="scientific">Striga hermonthica</name>
    <name type="common">Purple witchweed</name>
    <name type="synonym">Buchnera hermonthica</name>
    <dbReference type="NCBI Taxonomy" id="68872"/>
    <lineage>
        <taxon>Eukaryota</taxon>
        <taxon>Viridiplantae</taxon>
        <taxon>Streptophyta</taxon>
        <taxon>Embryophyta</taxon>
        <taxon>Tracheophyta</taxon>
        <taxon>Spermatophyta</taxon>
        <taxon>Magnoliopsida</taxon>
        <taxon>eudicotyledons</taxon>
        <taxon>Gunneridae</taxon>
        <taxon>Pentapetalae</taxon>
        <taxon>asterids</taxon>
        <taxon>lamiids</taxon>
        <taxon>Lamiales</taxon>
        <taxon>Orobanchaceae</taxon>
        <taxon>Buchnereae</taxon>
        <taxon>Striga</taxon>
    </lineage>
</organism>
<dbReference type="PANTHER" id="PTHR36045:SF2">
    <property type="entry name" value="OS04G0558500 PROTEIN"/>
    <property type="match status" value="1"/>
</dbReference>
<dbReference type="Proteomes" id="UP001153555">
    <property type="component" value="Unassembled WGS sequence"/>
</dbReference>
<sequence>MVGPTNYSSCNHFQFSSDSPNPPTNHKAASPLYFQNFRKLSSNPNPQICSPSTYILPTEKQEIDTGIMISSGPRIGDASDLQEAAEEEEVLKLEEEVHQMAQKILEYRTTLPEQFSSTLRSVLASARPVLPTRLTDERTGPETPMLLPDSEAGVSQALTRENTELSITEDKEEAEKMQLLKQKLSSNTAVLPAVLNRMKEYMARIDKLESSNLIIHPAFKRKPTG</sequence>
<dbReference type="PANTHER" id="PTHR36045">
    <property type="entry name" value="OS04G0558500 PROTEIN"/>
    <property type="match status" value="1"/>
</dbReference>
<dbReference type="AlphaFoldDB" id="A0A9N7RI11"/>
<evidence type="ECO:0000313" key="2">
    <source>
        <dbReference type="Proteomes" id="UP001153555"/>
    </source>
</evidence>
<reference evidence="1" key="1">
    <citation type="submission" date="2019-12" db="EMBL/GenBank/DDBJ databases">
        <authorList>
            <person name="Scholes J."/>
        </authorList>
    </citation>
    <scope>NUCLEOTIDE SEQUENCE</scope>
</reference>